<evidence type="ECO:0000256" key="4">
    <source>
        <dbReference type="SAM" id="Phobius"/>
    </source>
</evidence>
<feature type="transmembrane region" description="Helical" evidence="4">
    <location>
        <begin position="263"/>
        <end position="285"/>
    </location>
</feature>
<keyword evidence="2 4" id="KW-1133">Transmembrane helix</keyword>
<protein>
    <submittedName>
        <fullName evidence="6">MFS transporter</fullName>
    </submittedName>
</protein>
<evidence type="ECO:0000259" key="5">
    <source>
        <dbReference type="PROSITE" id="PS50850"/>
    </source>
</evidence>
<dbReference type="InterPro" id="IPR011701">
    <property type="entry name" value="MFS"/>
</dbReference>
<dbReference type="KEGG" id="amaq:GO499_10975"/>
<evidence type="ECO:0000256" key="3">
    <source>
        <dbReference type="ARBA" id="ARBA00023136"/>
    </source>
</evidence>
<evidence type="ECO:0000313" key="6">
    <source>
        <dbReference type="EMBL" id="QHQ35660.1"/>
    </source>
</evidence>
<dbReference type="GO" id="GO:0022857">
    <property type="term" value="F:transmembrane transporter activity"/>
    <property type="evidence" value="ECO:0007669"/>
    <property type="project" value="InterPro"/>
</dbReference>
<gene>
    <name evidence="6" type="ORF">GO499_10975</name>
</gene>
<dbReference type="SUPFAM" id="SSF103473">
    <property type="entry name" value="MFS general substrate transporter"/>
    <property type="match status" value="1"/>
</dbReference>
<dbReference type="AlphaFoldDB" id="A0A6P1T1H0"/>
<proteinExistence type="predicted"/>
<name>A0A6P1T1H0_9RHOB</name>
<feature type="transmembrane region" description="Helical" evidence="4">
    <location>
        <begin position="354"/>
        <end position="375"/>
    </location>
</feature>
<feature type="transmembrane region" description="Helical" evidence="4">
    <location>
        <begin position="235"/>
        <end position="257"/>
    </location>
</feature>
<organism evidence="6 7">
    <name type="scientific">Algicella marina</name>
    <dbReference type="NCBI Taxonomy" id="2683284"/>
    <lineage>
        <taxon>Bacteria</taxon>
        <taxon>Pseudomonadati</taxon>
        <taxon>Pseudomonadota</taxon>
        <taxon>Alphaproteobacteria</taxon>
        <taxon>Rhodobacterales</taxon>
        <taxon>Paracoccaceae</taxon>
        <taxon>Algicella</taxon>
    </lineage>
</organism>
<feature type="transmembrane region" description="Helical" evidence="4">
    <location>
        <begin position="181"/>
        <end position="203"/>
    </location>
</feature>
<feature type="transmembrane region" description="Helical" evidence="4">
    <location>
        <begin position="153"/>
        <end position="175"/>
    </location>
</feature>
<keyword evidence="7" id="KW-1185">Reference proteome</keyword>
<feature type="transmembrane region" description="Helical" evidence="4">
    <location>
        <begin position="113"/>
        <end position="132"/>
    </location>
</feature>
<keyword evidence="1 4" id="KW-0812">Transmembrane</keyword>
<dbReference type="PANTHER" id="PTHR23526:SF4">
    <property type="entry name" value="INTEGRAL MEMBRANE TRANSPORT PROTEIN"/>
    <property type="match status" value="1"/>
</dbReference>
<dbReference type="PROSITE" id="PS50850">
    <property type="entry name" value="MFS"/>
    <property type="match status" value="1"/>
</dbReference>
<evidence type="ECO:0000313" key="7">
    <source>
        <dbReference type="Proteomes" id="UP000464495"/>
    </source>
</evidence>
<dbReference type="Gene3D" id="1.20.1250.20">
    <property type="entry name" value="MFS general substrate transporter like domains"/>
    <property type="match status" value="2"/>
</dbReference>
<dbReference type="Pfam" id="PF07690">
    <property type="entry name" value="MFS_1"/>
    <property type="match status" value="1"/>
</dbReference>
<accession>A0A6P1T1H0</accession>
<dbReference type="InterPro" id="IPR036259">
    <property type="entry name" value="MFS_trans_sf"/>
</dbReference>
<dbReference type="InterPro" id="IPR020846">
    <property type="entry name" value="MFS_dom"/>
</dbReference>
<dbReference type="InterPro" id="IPR052528">
    <property type="entry name" value="Sugar_transport-like"/>
</dbReference>
<dbReference type="RefSeq" id="WP_161862220.1">
    <property type="nucleotide sequence ID" value="NZ_CP046620.1"/>
</dbReference>
<evidence type="ECO:0000256" key="1">
    <source>
        <dbReference type="ARBA" id="ARBA00022692"/>
    </source>
</evidence>
<feature type="transmembrane region" description="Helical" evidence="4">
    <location>
        <begin position="381"/>
        <end position="400"/>
    </location>
</feature>
<sequence length="410" mass="42586">MKSITDTLPLGQSSNDRNRRTHVFALSASKLADGLLNPKLVLSWLLHSLGAPAYLIGLLVPVRESLALLPQVFISDRIRAMRTSKKAWTFGAVGQGLAAAGILLSGLTLEGGAAGMAILFCLGLLATFRSICSSSYKPTLGKTVEKQERGSTTGLAGSLASAGIVIFAGFLLFGAGQQKPVVLAAIGVAAVLWLVGGIIFLSLDEPPNRDADPKPPLSTLRQNISLLAEDADLRWFTFTRALLIATALSPPFLITMGESGLEALGFLVFASALAGLVSGAVWGWLSDRSSRLVLAASGGFASVALACSAIVGPDLGKLGLALAIFALMLAHQGVRLGRSTHLVDMANDDNRAAYTATTNTAIGLVLLAGGIYGGLSELIGQRWVIAVFAVQSALAALAALRLKEVQVSDT</sequence>
<dbReference type="Proteomes" id="UP000464495">
    <property type="component" value="Chromosome"/>
</dbReference>
<reference evidence="6 7" key="1">
    <citation type="submission" date="2019-12" db="EMBL/GenBank/DDBJ databases">
        <title>Complete genome sequence of Algicella marina strain 9Alg 56(T) isolated from the red alga Tichocarpus crinitus.</title>
        <authorList>
            <person name="Kim S.-G."/>
            <person name="Nedashkovskaya O.I."/>
        </authorList>
    </citation>
    <scope>NUCLEOTIDE SEQUENCE [LARGE SCALE GENOMIC DNA]</scope>
    <source>
        <strain evidence="6 7">9Alg 56</strain>
    </source>
</reference>
<feature type="transmembrane region" description="Helical" evidence="4">
    <location>
        <begin position="87"/>
        <end position="107"/>
    </location>
</feature>
<dbReference type="PANTHER" id="PTHR23526">
    <property type="entry name" value="INTEGRAL MEMBRANE TRANSPORT PROTEIN-RELATED"/>
    <property type="match status" value="1"/>
</dbReference>
<evidence type="ECO:0000256" key="2">
    <source>
        <dbReference type="ARBA" id="ARBA00022989"/>
    </source>
</evidence>
<feature type="transmembrane region" description="Helical" evidence="4">
    <location>
        <begin position="41"/>
        <end position="60"/>
    </location>
</feature>
<dbReference type="EMBL" id="CP046620">
    <property type="protein sequence ID" value="QHQ35660.1"/>
    <property type="molecule type" value="Genomic_DNA"/>
</dbReference>
<feature type="transmembrane region" description="Helical" evidence="4">
    <location>
        <begin position="292"/>
        <end position="312"/>
    </location>
</feature>
<feature type="domain" description="Major facilitator superfamily (MFS) profile" evidence="5">
    <location>
        <begin position="225"/>
        <end position="410"/>
    </location>
</feature>
<keyword evidence="3 4" id="KW-0472">Membrane</keyword>